<proteinExistence type="inferred from homology"/>
<dbReference type="InterPro" id="IPR005119">
    <property type="entry name" value="LysR_subst-bd"/>
</dbReference>
<dbReference type="GO" id="GO:0003700">
    <property type="term" value="F:DNA-binding transcription factor activity"/>
    <property type="evidence" value="ECO:0007669"/>
    <property type="project" value="InterPro"/>
</dbReference>
<dbReference type="EMBL" id="JQED01000005">
    <property type="protein sequence ID" value="KGJ94417.1"/>
    <property type="molecule type" value="Genomic_DNA"/>
</dbReference>
<dbReference type="SUPFAM" id="SSF46785">
    <property type="entry name" value="Winged helix' DNA-binding domain"/>
    <property type="match status" value="1"/>
</dbReference>
<dbReference type="PATRIC" id="fig|28229.4.peg.610"/>
<name>A0A099KX08_COLPS</name>
<protein>
    <submittedName>
        <fullName evidence="6">Transcriptional regulator, LysR family</fullName>
    </submittedName>
</protein>
<dbReference type="InterPro" id="IPR036388">
    <property type="entry name" value="WH-like_DNA-bd_sf"/>
</dbReference>
<dbReference type="PROSITE" id="PS50931">
    <property type="entry name" value="HTH_LYSR"/>
    <property type="match status" value="1"/>
</dbReference>
<comment type="caution">
    <text evidence="6">The sequence shown here is derived from an EMBL/GenBank/DDBJ whole genome shotgun (WGS) entry which is preliminary data.</text>
</comment>
<dbReference type="Pfam" id="PF00126">
    <property type="entry name" value="HTH_1"/>
    <property type="match status" value="1"/>
</dbReference>
<dbReference type="Proteomes" id="UP000029843">
    <property type="component" value="Unassembled WGS sequence"/>
</dbReference>
<sequence length="307" mass="34411">MYKHSIIPKPVSEYDLRLLRIFISVVEHGGFSSAANALGITRSTISVHMSNLETRMKLKLCLRGRGGFSLTEDGQAVYQAVLDLFATMDDFSLLIDSLGSELSGELIILCADQLDESKQHKMAQVIQKINAVSPNLHLVLDGDSISNIEKSLLKDKAHIGVFPSYQQIEGLKYQPLFSESIYLCCGKKHPFFNQVDTAISEEMLGEAAAIHPGINIDLAGKRQLEKLNLSAKSYQFDTRKAMILSGCYIGFMQQSFIQAELNRGEIRIIKPNSHHYQFRLSLVSKKTPREVKKVELLTDVFSQVFQL</sequence>
<dbReference type="InterPro" id="IPR000847">
    <property type="entry name" value="LysR_HTH_N"/>
</dbReference>
<organism evidence="6 7">
    <name type="scientific">Colwellia psychrerythraea</name>
    <name type="common">Vibrio psychroerythus</name>
    <dbReference type="NCBI Taxonomy" id="28229"/>
    <lineage>
        <taxon>Bacteria</taxon>
        <taxon>Pseudomonadati</taxon>
        <taxon>Pseudomonadota</taxon>
        <taxon>Gammaproteobacteria</taxon>
        <taxon>Alteromonadales</taxon>
        <taxon>Colwelliaceae</taxon>
        <taxon>Colwellia</taxon>
    </lineage>
</organism>
<dbReference type="RefSeq" id="WP_033092379.1">
    <property type="nucleotide sequence ID" value="NZ_JQED01000005.1"/>
</dbReference>
<evidence type="ECO:0000313" key="7">
    <source>
        <dbReference type="Proteomes" id="UP000029843"/>
    </source>
</evidence>
<keyword evidence="2" id="KW-0805">Transcription regulation</keyword>
<dbReference type="SUPFAM" id="SSF53850">
    <property type="entry name" value="Periplasmic binding protein-like II"/>
    <property type="match status" value="1"/>
</dbReference>
<feature type="domain" description="HTH lysR-type" evidence="5">
    <location>
        <begin position="14"/>
        <end position="71"/>
    </location>
</feature>
<dbReference type="Gene3D" id="3.40.190.10">
    <property type="entry name" value="Periplasmic binding protein-like II"/>
    <property type="match status" value="2"/>
</dbReference>
<keyword evidence="4" id="KW-0804">Transcription</keyword>
<evidence type="ECO:0000256" key="1">
    <source>
        <dbReference type="ARBA" id="ARBA00009437"/>
    </source>
</evidence>
<dbReference type="PANTHER" id="PTHR30126">
    <property type="entry name" value="HTH-TYPE TRANSCRIPTIONAL REGULATOR"/>
    <property type="match status" value="1"/>
</dbReference>
<evidence type="ECO:0000259" key="5">
    <source>
        <dbReference type="PROSITE" id="PS50931"/>
    </source>
</evidence>
<evidence type="ECO:0000256" key="4">
    <source>
        <dbReference type="ARBA" id="ARBA00023163"/>
    </source>
</evidence>
<dbReference type="InterPro" id="IPR036390">
    <property type="entry name" value="WH_DNA-bd_sf"/>
</dbReference>
<evidence type="ECO:0000256" key="2">
    <source>
        <dbReference type="ARBA" id="ARBA00023015"/>
    </source>
</evidence>
<evidence type="ECO:0000256" key="3">
    <source>
        <dbReference type="ARBA" id="ARBA00023125"/>
    </source>
</evidence>
<accession>A0A099KX08</accession>
<comment type="similarity">
    <text evidence="1">Belongs to the LysR transcriptional regulatory family.</text>
</comment>
<reference evidence="6 7" key="1">
    <citation type="submission" date="2014-08" db="EMBL/GenBank/DDBJ databases">
        <title>Genomic and Phenotypic Diversity of Colwellia psychrerythraea strains from Disparate Marine Basins.</title>
        <authorList>
            <person name="Techtmann S.M."/>
            <person name="Stelling S.C."/>
            <person name="Utturkar S.M."/>
            <person name="Alshibli N."/>
            <person name="Harris A."/>
            <person name="Brown S.D."/>
            <person name="Hazen T.C."/>
        </authorList>
    </citation>
    <scope>NUCLEOTIDE SEQUENCE [LARGE SCALE GENOMIC DNA]</scope>
    <source>
        <strain evidence="6 7">ND2E</strain>
    </source>
</reference>
<dbReference type="GO" id="GO:0000976">
    <property type="term" value="F:transcription cis-regulatory region binding"/>
    <property type="evidence" value="ECO:0007669"/>
    <property type="project" value="TreeGrafter"/>
</dbReference>
<dbReference type="OrthoDB" id="8587655at2"/>
<dbReference type="AlphaFoldDB" id="A0A099KX08"/>
<dbReference type="Pfam" id="PF03466">
    <property type="entry name" value="LysR_substrate"/>
    <property type="match status" value="1"/>
</dbReference>
<dbReference type="CDD" id="cd05466">
    <property type="entry name" value="PBP2_LTTR_substrate"/>
    <property type="match status" value="1"/>
</dbReference>
<dbReference type="Gene3D" id="1.10.10.10">
    <property type="entry name" value="Winged helix-like DNA-binding domain superfamily/Winged helix DNA-binding domain"/>
    <property type="match status" value="1"/>
</dbReference>
<gene>
    <name evidence="6" type="ORF">ND2E_1606</name>
</gene>
<keyword evidence="3" id="KW-0238">DNA-binding</keyword>
<evidence type="ECO:0000313" key="6">
    <source>
        <dbReference type="EMBL" id="KGJ94417.1"/>
    </source>
</evidence>
<dbReference type="PANTHER" id="PTHR30126:SF98">
    <property type="entry name" value="HTH-TYPE TRANSCRIPTIONAL ACTIVATOR BAUR"/>
    <property type="match status" value="1"/>
</dbReference>